<evidence type="ECO:0000313" key="3">
    <source>
        <dbReference type="EMBL" id="OPJ64121.1"/>
    </source>
</evidence>
<feature type="domain" description="Aminoglycoside phosphotransferase" evidence="2">
    <location>
        <begin position="29"/>
        <end position="248"/>
    </location>
</feature>
<dbReference type="RefSeq" id="WP_242954325.1">
    <property type="nucleotide sequence ID" value="NZ_MZGV01000005.1"/>
</dbReference>
<sequence>MEENRLLSMLTDFYNKKFIKIKLKRKGGCESYYIWSEQKKYFMKIIPSAYMDTAKQSLSILAYLEQKEFPAPRIIQTKNGLLYVEIEDMECKFFVVLYNFIDGREPEEGEDLETIGELVGRLHCLMQKYKGNLQVKGKEFFIDRYINILKKKNYAENKIKIFSEYGDTLWKKVENLPRGFCHGDLHRGNLLKTDSGEYHLLDFDTSCNAFPIYDIMIMCNSTNYFDFDESGYQRSKNTYEFFLKGYTRYCSLSGMELRAFYDLIAVYHYQLQATIIEVYGLDCVNDEFFDKQLKWLMKWQEQCERER</sequence>
<accession>A0A1V4IVQ0</accession>
<dbReference type="Gene3D" id="3.30.200.20">
    <property type="entry name" value="Phosphorylase Kinase, domain 1"/>
    <property type="match status" value="1"/>
</dbReference>
<dbReference type="InterPro" id="IPR011009">
    <property type="entry name" value="Kinase-like_dom_sf"/>
</dbReference>
<evidence type="ECO:0000259" key="2">
    <source>
        <dbReference type="Pfam" id="PF01636"/>
    </source>
</evidence>
<evidence type="ECO:0000256" key="1">
    <source>
        <dbReference type="ARBA" id="ARBA00038240"/>
    </source>
</evidence>
<dbReference type="InterPro" id="IPR002575">
    <property type="entry name" value="Aminoglycoside_PTrfase"/>
</dbReference>
<proteinExistence type="inferred from homology"/>
<dbReference type="SUPFAM" id="SSF56112">
    <property type="entry name" value="Protein kinase-like (PK-like)"/>
    <property type="match status" value="1"/>
</dbReference>
<dbReference type="Proteomes" id="UP000190080">
    <property type="component" value="Unassembled WGS sequence"/>
</dbReference>
<dbReference type="AlphaFoldDB" id="A0A1V4IVQ0"/>
<dbReference type="STRING" id="1450648.CLORY_06680"/>
<keyword evidence="3" id="KW-0418">Kinase</keyword>
<name>A0A1V4IVQ0_9CLOT</name>
<dbReference type="Pfam" id="PF01636">
    <property type="entry name" value="APH"/>
    <property type="match status" value="1"/>
</dbReference>
<dbReference type="GO" id="GO:0004413">
    <property type="term" value="F:homoserine kinase activity"/>
    <property type="evidence" value="ECO:0007669"/>
    <property type="project" value="UniProtKB-EC"/>
</dbReference>
<reference evidence="3 4" key="1">
    <citation type="submission" date="2017-03" db="EMBL/GenBank/DDBJ databases">
        <title>Genome sequence of Clostridium oryzae DSM 28571.</title>
        <authorList>
            <person name="Poehlein A."/>
            <person name="Daniel R."/>
        </authorList>
    </citation>
    <scope>NUCLEOTIDE SEQUENCE [LARGE SCALE GENOMIC DNA]</scope>
    <source>
        <strain evidence="3 4">DSM 28571</strain>
    </source>
</reference>
<comment type="similarity">
    <text evidence="1">Belongs to the pseudomonas-type ThrB family.</text>
</comment>
<dbReference type="InterPro" id="IPR050249">
    <property type="entry name" value="Pseudomonas-type_ThrB"/>
</dbReference>
<dbReference type="PANTHER" id="PTHR21064:SF6">
    <property type="entry name" value="AMINOGLYCOSIDE PHOSPHOTRANSFERASE DOMAIN-CONTAINING PROTEIN"/>
    <property type="match status" value="1"/>
</dbReference>
<keyword evidence="3" id="KW-0808">Transferase</keyword>
<keyword evidence="4" id="KW-1185">Reference proteome</keyword>
<gene>
    <name evidence="3" type="primary">thrB_2</name>
    <name evidence="3" type="ORF">CLORY_06680</name>
</gene>
<organism evidence="3 4">
    <name type="scientific">Clostridium oryzae</name>
    <dbReference type="NCBI Taxonomy" id="1450648"/>
    <lineage>
        <taxon>Bacteria</taxon>
        <taxon>Bacillati</taxon>
        <taxon>Bacillota</taxon>
        <taxon>Clostridia</taxon>
        <taxon>Eubacteriales</taxon>
        <taxon>Clostridiaceae</taxon>
        <taxon>Clostridium</taxon>
    </lineage>
</organism>
<dbReference type="Gene3D" id="3.90.1200.10">
    <property type="match status" value="1"/>
</dbReference>
<dbReference type="PANTHER" id="PTHR21064">
    <property type="entry name" value="AMINOGLYCOSIDE PHOSPHOTRANSFERASE DOMAIN-CONTAINING PROTEIN-RELATED"/>
    <property type="match status" value="1"/>
</dbReference>
<dbReference type="EMBL" id="MZGV01000005">
    <property type="protein sequence ID" value="OPJ64121.1"/>
    <property type="molecule type" value="Genomic_DNA"/>
</dbReference>
<dbReference type="EC" id="2.7.1.39" evidence="3"/>
<evidence type="ECO:0000313" key="4">
    <source>
        <dbReference type="Proteomes" id="UP000190080"/>
    </source>
</evidence>
<comment type="caution">
    <text evidence="3">The sequence shown here is derived from an EMBL/GenBank/DDBJ whole genome shotgun (WGS) entry which is preliminary data.</text>
</comment>
<protein>
    <submittedName>
        <fullName evidence="3">Homoserine kinase</fullName>
        <ecNumber evidence="3">2.7.1.39</ecNumber>
    </submittedName>
</protein>